<proteinExistence type="inferred from homology"/>
<dbReference type="FunFam" id="3.40.50.720:FF:000084">
    <property type="entry name" value="Short-chain dehydrogenase reductase"/>
    <property type="match status" value="1"/>
</dbReference>
<dbReference type="Pfam" id="PF13561">
    <property type="entry name" value="adh_short_C2"/>
    <property type="match status" value="1"/>
</dbReference>
<sequence length="272" mass="27964">MSPEHTSKPVAIVTGGGTGIGSATAAQLRQTGWNVAICGRRPQLLEETAAATGALPIALDMSDEDSAGDLVNAVIGKFGRVDGLVLNAAVAHAGRFMDTTDSLWRDMLETNLLGAARLTRAVLPHFDKTGGSIVGVASLAALRASSFMSGYAASKAGLGLMLQSVAVEFGHKGVRANLVCPGLIKTQMSATALMTVAQQRDITLDAAYETATQHVPARRAGHPSEIASVIAFLLSEGASYLTGAIIPIDGGASAVDVAALLYEQDHKTASIV</sequence>
<evidence type="ECO:0000259" key="3">
    <source>
        <dbReference type="SMART" id="SM00822"/>
    </source>
</evidence>
<keyword evidence="2" id="KW-0560">Oxidoreductase</keyword>
<dbReference type="Gene3D" id="3.40.50.720">
    <property type="entry name" value="NAD(P)-binding Rossmann-like Domain"/>
    <property type="match status" value="1"/>
</dbReference>
<dbReference type="PROSITE" id="PS00061">
    <property type="entry name" value="ADH_SHORT"/>
    <property type="match status" value="1"/>
</dbReference>
<dbReference type="PRINTS" id="PR00080">
    <property type="entry name" value="SDRFAMILY"/>
</dbReference>
<accession>A0A4R5KC46</accession>
<comment type="similarity">
    <text evidence="1">Belongs to the short-chain dehydrogenases/reductases (SDR) family.</text>
</comment>
<comment type="caution">
    <text evidence="4">The sequence shown here is derived from an EMBL/GenBank/DDBJ whole genome shotgun (WGS) entry which is preliminary data.</text>
</comment>
<dbReference type="Proteomes" id="UP000295511">
    <property type="component" value="Unassembled WGS sequence"/>
</dbReference>
<evidence type="ECO:0000256" key="1">
    <source>
        <dbReference type="ARBA" id="ARBA00006484"/>
    </source>
</evidence>
<name>A0A4R5KC46_9MICC</name>
<dbReference type="EMBL" id="SMRU01000023">
    <property type="protein sequence ID" value="TDF92452.1"/>
    <property type="molecule type" value="Genomic_DNA"/>
</dbReference>
<dbReference type="CDD" id="cd05233">
    <property type="entry name" value="SDR_c"/>
    <property type="match status" value="1"/>
</dbReference>
<dbReference type="OrthoDB" id="517007at2"/>
<dbReference type="SUPFAM" id="SSF51735">
    <property type="entry name" value="NAD(P)-binding Rossmann-fold domains"/>
    <property type="match status" value="1"/>
</dbReference>
<dbReference type="InterPro" id="IPR036291">
    <property type="entry name" value="NAD(P)-bd_dom_sf"/>
</dbReference>
<dbReference type="InterPro" id="IPR020904">
    <property type="entry name" value="Sc_DH/Rdtase_CS"/>
</dbReference>
<protein>
    <submittedName>
        <fullName evidence="4">SDR family oxidoreductase</fullName>
    </submittedName>
</protein>
<reference evidence="4 5" key="1">
    <citation type="submission" date="2019-03" db="EMBL/GenBank/DDBJ databases">
        <title>Whole genome sequence of Arthrobacter sp JH1-1.</title>
        <authorList>
            <person name="Trinh H.N."/>
        </authorList>
    </citation>
    <scope>NUCLEOTIDE SEQUENCE [LARGE SCALE GENOMIC DNA]</scope>
    <source>
        <strain evidence="4 5">JH1-1</strain>
    </source>
</reference>
<gene>
    <name evidence="4" type="ORF">E1809_18105</name>
</gene>
<dbReference type="SMART" id="SM00822">
    <property type="entry name" value="PKS_KR"/>
    <property type="match status" value="1"/>
</dbReference>
<keyword evidence="5" id="KW-1185">Reference proteome</keyword>
<evidence type="ECO:0000313" key="5">
    <source>
        <dbReference type="Proteomes" id="UP000295511"/>
    </source>
</evidence>
<evidence type="ECO:0000313" key="4">
    <source>
        <dbReference type="EMBL" id="TDF92452.1"/>
    </source>
</evidence>
<dbReference type="AlphaFoldDB" id="A0A4R5KC46"/>
<dbReference type="InterPro" id="IPR002347">
    <property type="entry name" value="SDR_fam"/>
</dbReference>
<dbReference type="PANTHER" id="PTHR43975">
    <property type="entry name" value="ZGC:101858"/>
    <property type="match status" value="1"/>
</dbReference>
<evidence type="ECO:0000256" key="2">
    <source>
        <dbReference type="ARBA" id="ARBA00023002"/>
    </source>
</evidence>
<dbReference type="GO" id="GO:0016491">
    <property type="term" value="F:oxidoreductase activity"/>
    <property type="evidence" value="ECO:0007669"/>
    <property type="project" value="UniProtKB-KW"/>
</dbReference>
<dbReference type="RefSeq" id="WP_133205640.1">
    <property type="nucleotide sequence ID" value="NZ_SMRU01000023.1"/>
</dbReference>
<dbReference type="PRINTS" id="PR00081">
    <property type="entry name" value="GDHRDH"/>
</dbReference>
<organism evidence="4 5">
    <name type="scientific">Arthrobacter terricola</name>
    <dbReference type="NCBI Taxonomy" id="2547396"/>
    <lineage>
        <taxon>Bacteria</taxon>
        <taxon>Bacillati</taxon>
        <taxon>Actinomycetota</taxon>
        <taxon>Actinomycetes</taxon>
        <taxon>Micrococcales</taxon>
        <taxon>Micrococcaceae</taxon>
        <taxon>Arthrobacter</taxon>
    </lineage>
</organism>
<dbReference type="InterPro" id="IPR057326">
    <property type="entry name" value="KR_dom"/>
</dbReference>
<feature type="domain" description="Ketoreductase" evidence="3">
    <location>
        <begin position="9"/>
        <end position="172"/>
    </location>
</feature>
<dbReference type="PANTHER" id="PTHR43975:SF2">
    <property type="entry name" value="EG:BACR7A4.14 PROTEIN-RELATED"/>
    <property type="match status" value="1"/>
</dbReference>